<comment type="similarity">
    <text evidence="1">Belongs to the membrane fusion protein (MFP) (TC 8.A.1) family.</text>
</comment>
<dbReference type="EMBL" id="CP048113">
    <property type="protein sequence ID" value="QHS62765.1"/>
    <property type="molecule type" value="Genomic_DNA"/>
</dbReference>
<dbReference type="KEGG" id="chih:GWR21_25245"/>
<dbReference type="PANTHER" id="PTHR30469:SF11">
    <property type="entry name" value="BLL4320 PROTEIN"/>
    <property type="match status" value="1"/>
</dbReference>
<dbReference type="RefSeq" id="WP_162334484.1">
    <property type="nucleotide sequence ID" value="NZ_CP048113.1"/>
</dbReference>
<dbReference type="PANTHER" id="PTHR30469">
    <property type="entry name" value="MULTIDRUG RESISTANCE PROTEIN MDTA"/>
    <property type="match status" value="1"/>
</dbReference>
<dbReference type="NCBIfam" id="TIGR01730">
    <property type="entry name" value="RND_mfp"/>
    <property type="match status" value="1"/>
</dbReference>
<dbReference type="AlphaFoldDB" id="A0A6B9ZNS5"/>
<dbReference type="GO" id="GO:1990281">
    <property type="term" value="C:efflux pump complex"/>
    <property type="evidence" value="ECO:0007669"/>
    <property type="project" value="TreeGrafter"/>
</dbReference>
<gene>
    <name evidence="4" type="ORF">GWR21_25245</name>
</gene>
<dbReference type="Gene3D" id="2.40.30.170">
    <property type="match status" value="1"/>
</dbReference>
<dbReference type="Pfam" id="PF25989">
    <property type="entry name" value="YknX_C"/>
    <property type="match status" value="1"/>
</dbReference>
<sequence length="359" mass="39588">MIFCWRLVGVAGLCAFAACQSAPARTDNMGQVFAGKEDSFFTTRVQVRTVEMSDFEQQIFTNGKLESLETQVIKFPFNEKISRINVKNGQYVHKSQVMAELDKTAALRKLVRTKDAWERAMIALDDKLIDYGYRLADTARVPPGILKMAKIKSSYTTSWLDLEEVRYEVAQADITAPVDGVVSGLEAKTGSYAETYNMQFCTLISNSKMLVSFTLLESDIVYLKEGMAVTVNSYGGKNKILKGHLHAINPVVDKDGMIKVQAIVSVPADNGYLSGMNVKVCILNTIPTKISIPKEAIVQKQNGKVVYTFENGVAKLNYVETGPDNEKYIVINTGLKTGQQIIVSNPELLTNGAAVIVDK</sequence>
<keyword evidence="5" id="KW-1185">Reference proteome</keyword>
<keyword evidence="2" id="KW-0732">Signal</keyword>
<dbReference type="Gene3D" id="2.40.50.100">
    <property type="match status" value="1"/>
</dbReference>
<name>A0A6B9ZNS5_9BACT</name>
<dbReference type="Proteomes" id="UP000476411">
    <property type="component" value="Chromosome"/>
</dbReference>
<evidence type="ECO:0000313" key="5">
    <source>
        <dbReference type="Proteomes" id="UP000476411"/>
    </source>
</evidence>
<reference evidence="4 5" key="1">
    <citation type="submission" date="2020-01" db="EMBL/GenBank/DDBJ databases">
        <title>Complete genome sequence of Chitinophaga sp. H33E-04 isolated from quinoa roots.</title>
        <authorList>
            <person name="Weon H.-Y."/>
            <person name="Lee S.A."/>
        </authorList>
    </citation>
    <scope>NUCLEOTIDE SEQUENCE [LARGE SCALE GENOMIC DNA]</scope>
    <source>
        <strain evidence="4 5">H33E-04</strain>
    </source>
</reference>
<evidence type="ECO:0000256" key="2">
    <source>
        <dbReference type="SAM" id="SignalP"/>
    </source>
</evidence>
<dbReference type="Gene3D" id="2.40.420.20">
    <property type="match status" value="1"/>
</dbReference>
<feature type="signal peptide" evidence="2">
    <location>
        <begin position="1"/>
        <end position="24"/>
    </location>
</feature>
<feature type="chain" id="PRO_5025662250" evidence="2">
    <location>
        <begin position="25"/>
        <end position="359"/>
    </location>
</feature>
<protein>
    <submittedName>
        <fullName evidence="4">Efflux RND transporter periplasmic adaptor subunit</fullName>
    </submittedName>
</protein>
<dbReference type="SUPFAM" id="SSF111369">
    <property type="entry name" value="HlyD-like secretion proteins"/>
    <property type="match status" value="1"/>
</dbReference>
<evidence type="ECO:0000256" key="1">
    <source>
        <dbReference type="ARBA" id="ARBA00009477"/>
    </source>
</evidence>
<evidence type="ECO:0000313" key="4">
    <source>
        <dbReference type="EMBL" id="QHS62765.1"/>
    </source>
</evidence>
<dbReference type="InterPro" id="IPR006143">
    <property type="entry name" value="RND_pump_MFP"/>
</dbReference>
<dbReference type="GO" id="GO:0015562">
    <property type="term" value="F:efflux transmembrane transporter activity"/>
    <property type="evidence" value="ECO:0007669"/>
    <property type="project" value="TreeGrafter"/>
</dbReference>
<proteinExistence type="inferred from homology"/>
<evidence type="ECO:0000259" key="3">
    <source>
        <dbReference type="Pfam" id="PF25989"/>
    </source>
</evidence>
<dbReference type="InterPro" id="IPR058637">
    <property type="entry name" value="YknX-like_C"/>
</dbReference>
<dbReference type="PROSITE" id="PS51257">
    <property type="entry name" value="PROKAR_LIPOPROTEIN"/>
    <property type="match status" value="1"/>
</dbReference>
<accession>A0A6B9ZNS5</accession>
<organism evidence="4 5">
    <name type="scientific">Chitinophaga agri</name>
    <dbReference type="NCBI Taxonomy" id="2703787"/>
    <lineage>
        <taxon>Bacteria</taxon>
        <taxon>Pseudomonadati</taxon>
        <taxon>Bacteroidota</taxon>
        <taxon>Chitinophagia</taxon>
        <taxon>Chitinophagales</taxon>
        <taxon>Chitinophagaceae</taxon>
        <taxon>Chitinophaga</taxon>
    </lineage>
</organism>
<feature type="domain" description="YknX-like C-terminal permuted SH3-like" evidence="3">
    <location>
        <begin position="290"/>
        <end position="357"/>
    </location>
</feature>